<keyword evidence="1" id="KW-0812">Transmembrane</keyword>
<comment type="caution">
    <text evidence="2">The sequence shown here is derived from an EMBL/GenBank/DDBJ whole genome shotgun (WGS) entry which is preliminary data.</text>
</comment>
<reference evidence="2 3" key="1">
    <citation type="submission" date="2020-07" db="EMBL/GenBank/DDBJ databases">
        <title>Diversity of carbapenemase encoding genes among Pseudomonas putida group clinical isolates in a tertiary Brazilian hospital.</title>
        <authorList>
            <person name="Alberto-Lei F."/>
            <person name="Nodari C.S."/>
            <person name="Streling A.P."/>
            <person name="Paulino J.T."/>
            <person name="Bessa-Neto F.O."/>
            <person name="Cayo R."/>
            <person name="Gales A.C."/>
        </authorList>
    </citation>
    <scope>NUCLEOTIDE SEQUENCE [LARGE SCALE GENOMIC DNA]</scope>
    <source>
        <strain evidence="2 3">12815</strain>
    </source>
</reference>
<dbReference type="RefSeq" id="WP_156326405.1">
    <property type="nucleotide sequence ID" value="NZ_BQIO01000005.1"/>
</dbReference>
<keyword evidence="1" id="KW-1133">Transmembrane helix</keyword>
<keyword evidence="1" id="KW-0472">Membrane</keyword>
<feature type="transmembrane region" description="Helical" evidence="1">
    <location>
        <begin position="12"/>
        <end position="33"/>
    </location>
</feature>
<protein>
    <submittedName>
        <fullName evidence="2">Uncharacterized protein</fullName>
    </submittedName>
</protein>
<gene>
    <name evidence="2" type="ORF">H4C80_04025</name>
</gene>
<organism evidence="2 3">
    <name type="scientific">Pseudomonas juntendi</name>
    <dbReference type="NCBI Taxonomy" id="2666183"/>
    <lineage>
        <taxon>Bacteria</taxon>
        <taxon>Pseudomonadati</taxon>
        <taxon>Pseudomonadota</taxon>
        <taxon>Gammaproteobacteria</taxon>
        <taxon>Pseudomonadales</taxon>
        <taxon>Pseudomonadaceae</taxon>
        <taxon>Pseudomonas</taxon>
    </lineage>
</organism>
<name>A0A7W2Q7N2_9PSED</name>
<dbReference type="Proteomes" id="UP000545074">
    <property type="component" value="Unassembled WGS sequence"/>
</dbReference>
<evidence type="ECO:0000313" key="2">
    <source>
        <dbReference type="EMBL" id="MBA6096313.1"/>
    </source>
</evidence>
<dbReference type="EMBL" id="JACGCX010000002">
    <property type="protein sequence ID" value="MBA6096313.1"/>
    <property type="molecule type" value="Genomic_DNA"/>
</dbReference>
<sequence length="196" mass="20348">MSTLQLAGASVWAGGLLMDTGLLVLLIGTFLLAGCHTMSTGDPPLDEYDAAVKRGEPENLLQAAAIRDIKIAHDWCWSRSNNYEKRAKNSEYWKLGLGAGGGVLGMTGAMLVAAGTGGFAPGIASGVAGVVSTTLGNSQNGPLGTSEFIQERDGTAAEIMKFMNALDLSGDSKALEAKAIKLTSVCRSAIVKTEKK</sequence>
<proteinExistence type="predicted"/>
<evidence type="ECO:0000256" key="1">
    <source>
        <dbReference type="SAM" id="Phobius"/>
    </source>
</evidence>
<evidence type="ECO:0000313" key="3">
    <source>
        <dbReference type="Proteomes" id="UP000545074"/>
    </source>
</evidence>
<accession>A0A7W2Q7N2</accession>
<dbReference type="AlphaFoldDB" id="A0A7W2Q7N2"/>